<dbReference type="GeneTree" id="ENSGT00390000018676"/>
<dbReference type="Bgee" id="ENSPANG00000003460">
    <property type="expression patterns" value="Expressed in testis and 61 other cell types or tissues"/>
</dbReference>
<name>A0A096NCE8_PAPAN</name>
<dbReference type="HOGENOM" id="CLU_182643_0_0_1"/>
<dbReference type="AlphaFoldDB" id="A0A096NCE8"/>
<dbReference type="Ensembl" id="ENSPANT00000000797.3">
    <property type="protein sequence ID" value="ENSPANP00000010491.2"/>
    <property type="gene ID" value="ENSPANG00000003460.3"/>
</dbReference>
<sequence length="98" mass="11243">MASINRTIEIIKKHGVSKQHLLEEINKKRESNCLVERSNQVSLLRVQKRHFPSACQSFTHTTTKEPIPDSGRSSWVKLSLLAHTERKHFPPKNNAIFG</sequence>
<evidence type="ECO:0000313" key="2">
    <source>
        <dbReference type="Proteomes" id="UP000028761"/>
    </source>
</evidence>
<organism evidence="1 2">
    <name type="scientific">Papio anubis</name>
    <name type="common">Olive baboon</name>
    <dbReference type="NCBI Taxonomy" id="9555"/>
    <lineage>
        <taxon>Eukaryota</taxon>
        <taxon>Metazoa</taxon>
        <taxon>Chordata</taxon>
        <taxon>Craniata</taxon>
        <taxon>Vertebrata</taxon>
        <taxon>Euteleostomi</taxon>
        <taxon>Mammalia</taxon>
        <taxon>Eutheria</taxon>
        <taxon>Euarchontoglires</taxon>
        <taxon>Primates</taxon>
        <taxon>Haplorrhini</taxon>
        <taxon>Catarrhini</taxon>
        <taxon>Cercopithecidae</taxon>
        <taxon>Cercopithecinae</taxon>
        <taxon>Papio</taxon>
    </lineage>
</organism>
<gene>
    <name evidence="1" type="primary">SPATA45</name>
</gene>
<proteinExistence type="predicted"/>
<keyword evidence="2" id="KW-1185">Reference proteome</keyword>
<evidence type="ECO:0000313" key="1">
    <source>
        <dbReference type="Ensembl" id="ENSPANP00000010491.2"/>
    </source>
</evidence>
<reference evidence="1" key="3">
    <citation type="submission" date="2025-09" db="UniProtKB">
        <authorList>
            <consortium name="Ensembl"/>
        </authorList>
    </citation>
    <scope>IDENTIFICATION</scope>
</reference>
<reference evidence="1" key="1">
    <citation type="submission" date="2012-03" db="EMBL/GenBank/DDBJ databases">
        <title>Whole Genome Assembly of Papio anubis.</title>
        <authorList>
            <person name="Liu Y.L."/>
            <person name="Abraham K.A."/>
            <person name="Akbar H.A."/>
            <person name="Ali S.A."/>
            <person name="Anosike U.A."/>
            <person name="Aqrawi P.A."/>
            <person name="Arias F.A."/>
            <person name="Attaway T.A."/>
            <person name="Awwad R.A."/>
            <person name="Babu C.B."/>
            <person name="Bandaranaike D.B."/>
            <person name="Battles P.B."/>
            <person name="Bell A.B."/>
            <person name="Beltran B.B."/>
            <person name="Berhane-Mersha D.B."/>
            <person name="Bess C.B."/>
            <person name="Bickham C.B."/>
            <person name="Bolden T.B."/>
            <person name="Carter K.C."/>
            <person name="Chau D.C."/>
            <person name="Chavez A.C."/>
            <person name="Clerc-Blankenburg K.C."/>
            <person name="Coyle M.C."/>
            <person name="Dao M.D."/>
            <person name="Davila M.L.D."/>
            <person name="Davy-Carroll L.D."/>
            <person name="Denson S.D."/>
            <person name="Dinh H.D."/>
            <person name="Fernandez S.F."/>
            <person name="Fernando P.F."/>
            <person name="Forbes L.F."/>
            <person name="Francis C.F."/>
            <person name="Francisco L.F."/>
            <person name="Fu Q.F."/>
            <person name="Garcia-Iii R.G."/>
            <person name="Garrett T.G."/>
            <person name="Gross S.G."/>
            <person name="Gubbala S.G."/>
            <person name="Hirani K.H."/>
            <person name="Hogues M.H."/>
            <person name="Hollins B.H."/>
            <person name="Jackson L.J."/>
            <person name="Javaid M.J."/>
            <person name="Jhangiani S.J."/>
            <person name="Johnson A.J."/>
            <person name="Johnson B.J."/>
            <person name="Jones J.J."/>
            <person name="Joshi V.J."/>
            <person name="Kalu J.K."/>
            <person name="Khan N.K."/>
            <person name="Korchina V.K."/>
            <person name="Kovar C.K."/>
            <person name="Lago L.L."/>
            <person name="Lara F.L."/>
            <person name="Le T.-K.L."/>
            <person name="Lee S.L."/>
            <person name="Legall-Iii F.L."/>
            <person name="Lemon S.L."/>
            <person name="Liu J.L."/>
            <person name="Liu Y.-S.L."/>
            <person name="Liyanage D.L."/>
            <person name="Lopez J.L."/>
            <person name="Lorensuhewa L.L."/>
            <person name="Mata R.M."/>
            <person name="Mathew T.M."/>
            <person name="Mercado C.M."/>
            <person name="Mercado I.M."/>
            <person name="Morales K.M."/>
            <person name="Morgan M.M."/>
            <person name="Munidasa M.M."/>
            <person name="Ngo D.N."/>
            <person name="Nguyen L.N."/>
            <person name="Nguyen T.N."/>
            <person name="Nguyen N.N."/>
            <person name="Obregon M.O."/>
            <person name="Okwuonu G.O."/>
            <person name="Ongeri F.O."/>
            <person name="Onwere C.O."/>
            <person name="Osifeso I.O."/>
            <person name="Parra A.P."/>
            <person name="Patil S.P."/>
            <person name="Perez A.P."/>
            <person name="Perez Y.P."/>
            <person name="Pham C.P."/>
            <person name="Pu L.-L.P."/>
            <person name="Puazo M.P."/>
            <person name="Quiroz J.Q."/>
            <person name="Rouhana J.R."/>
            <person name="Ruiz M.R."/>
            <person name="Ruiz S.-J.R."/>
            <person name="Saada N.S."/>
            <person name="Santibanez J.S."/>
            <person name="Scheel M.S."/>
            <person name="Schneider B.S."/>
            <person name="Simmons D.S."/>
            <person name="Sisson I.S."/>
            <person name="Tang L.-Y.T."/>
            <person name="Thornton R.T."/>
            <person name="Tisius J.T."/>
            <person name="Toledanes G.T."/>
            <person name="Trejos Z.T."/>
            <person name="Usmani K.U."/>
            <person name="Varghese R.V."/>
            <person name="Vattathil S.V."/>
            <person name="Vee V.V."/>
            <person name="Walker D.W."/>
            <person name="Weissenberger G.W."/>
            <person name="White C.W."/>
            <person name="Williams A.W."/>
            <person name="Woodworth J.W."/>
            <person name="Wright R.W."/>
            <person name="Zhu Y.Z."/>
            <person name="Han Y.H."/>
            <person name="Newsham I.N."/>
            <person name="Nazareth L.N."/>
            <person name="Worley K.W."/>
            <person name="Muzny D.M."/>
            <person name="Rogers J.R."/>
            <person name="Gibbs R.G."/>
        </authorList>
    </citation>
    <scope>NUCLEOTIDE SEQUENCE [LARGE SCALE GENOMIC DNA]</scope>
</reference>
<protein>
    <submittedName>
        <fullName evidence="1">Spermatosis associated 45</fullName>
    </submittedName>
</protein>
<dbReference type="InterPro" id="IPR038806">
    <property type="entry name" value="SPATA45"/>
</dbReference>
<accession>A0A096NCE8</accession>
<dbReference type="Proteomes" id="UP000028761">
    <property type="component" value="Chromosome 1"/>
</dbReference>
<dbReference type="STRING" id="9555.ENSPANP00000010491"/>
<reference evidence="1" key="2">
    <citation type="submission" date="2025-08" db="UniProtKB">
        <authorList>
            <consortium name="Ensembl"/>
        </authorList>
    </citation>
    <scope>IDENTIFICATION</scope>
</reference>
<dbReference type="eggNOG" id="ENOG502T16S">
    <property type="taxonomic scope" value="Eukaryota"/>
</dbReference>
<dbReference type="OMA" id="HFSGAYQ"/>
<dbReference type="PANTHER" id="PTHR35822:SF1">
    <property type="entry name" value="SPERMATOGENESIS-ASSOCIATED PROTEIN 45"/>
    <property type="match status" value="1"/>
</dbReference>
<dbReference type="PANTHER" id="PTHR35822">
    <property type="entry name" value="SPERMATOGENESIS-ASSOCIATED PROTEIN 45"/>
    <property type="match status" value="1"/>
</dbReference>